<name>A0A6A6ETN6_9PEZI</name>
<evidence type="ECO:0000256" key="1">
    <source>
        <dbReference type="SAM" id="MobiDB-lite"/>
    </source>
</evidence>
<dbReference type="AlphaFoldDB" id="A0A6A6ETN6"/>
<dbReference type="Proteomes" id="UP000800200">
    <property type="component" value="Unassembled WGS sequence"/>
</dbReference>
<evidence type="ECO:0000313" key="2">
    <source>
        <dbReference type="EMBL" id="KAF2195507.1"/>
    </source>
</evidence>
<sequence>MSRGEPVDIPTAVRKCKGSKTLVSAADADARATGKSSEGGSVGAWVVCLTGMLSVVKVDALARQLANAFEHVICPGWKRHVEEHDTQPGRCRLEVAIFWQKNWQIRTVAAGGGPKVLHPRDGYRRQSQQQSAERRERVWSKILEESAPPCVMASVAPLGNRVPNHWRIYRTQRPGGRPKMGAWGVQGRWHLVIPFDALTQTLIPVCDTLHNTSCSRQGIAIAMAPD</sequence>
<feature type="region of interest" description="Disordered" evidence="1">
    <location>
        <begin position="116"/>
        <end position="135"/>
    </location>
</feature>
<accession>A0A6A6ETN6</accession>
<evidence type="ECO:0000313" key="3">
    <source>
        <dbReference type="Proteomes" id="UP000800200"/>
    </source>
</evidence>
<reference evidence="2" key="1">
    <citation type="journal article" date="2020" name="Stud. Mycol.">
        <title>101 Dothideomycetes genomes: a test case for predicting lifestyles and emergence of pathogens.</title>
        <authorList>
            <person name="Haridas S."/>
            <person name="Albert R."/>
            <person name="Binder M."/>
            <person name="Bloem J."/>
            <person name="Labutti K."/>
            <person name="Salamov A."/>
            <person name="Andreopoulos B."/>
            <person name="Baker S."/>
            <person name="Barry K."/>
            <person name="Bills G."/>
            <person name="Bluhm B."/>
            <person name="Cannon C."/>
            <person name="Castanera R."/>
            <person name="Culley D."/>
            <person name="Daum C."/>
            <person name="Ezra D."/>
            <person name="Gonzalez J."/>
            <person name="Henrissat B."/>
            <person name="Kuo A."/>
            <person name="Liang C."/>
            <person name="Lipzen A."/>
            <person name="Lutzoni F."/>
            <person name="Magnuson J."/>
            <person name="Mondo S."/>
            <person name="Nolan M."/>
            <person name="Ohm R."/>
            <person name="Pangilinan J."/>
            <person name="Park H.-J."/>
            <person name="Ramirez L."/>
            <person name="Alfaro M."/>
            <person name="Sun H."/>
            <person name="Tritt A."/>
            <person name="Yoshinaga Y."/>
            <person name="Zwiers L.-H."/>
            <person name="Turgeon B."/>
            <person name="Goodwin S."/>
            <person name="Spatafora J."/>
            <person name="Crous P."/>
            <person name="Grigoriev I."/>
        </authorList>
    </citation>
    <scope>NUCLEOTIDE SEQUENCE</scope>
    <source>
        <strain evidence="2">CBS 207.26</strain>
    </source>
</reference>
<proteinExistence type="predicted"/>
<protein>
    <submittedName>
        <fullName evidence="2">Uncharacterized protein</fullName>
    </submittedName>
</protein>
<gene>
    <name evidence="2" type="ORF">K469DRAFT_13676</name>
</gene>
<keyword evidence="3" id="KW-1185">Reference proteome</keyword>
<organism evidence="2 3">
    <name type="scientific">Zopfia rhizophila CBS 207.26</name>
    <dbReference type="NCBI Taxonomy" id="1314779"/>
    <lineage>
        <taxon>Eukaryota</taxon>
        <taxon>Fungi</taxon>
        <taxon>Dikarya</taxon>
        <taxon>Ascomycota</taxon>
        <taxon>Pezizomycotina</taxon>
        <taxon>Dothideomycetes</taxon>
        <taxon>Dothideomycetes incertae sedis</taxon>
        <taxon>Zopfiaceae</taxon>
        <taxon>Zopfia</taxon>
    </lineage>
</organism>
<dbReference type="EMBL" id="ML994610">
    <property type="protein sequence ID" value="KAF2195507.1"/>
    <property type="molecule type" value="Genomic_DNA"/>
</dbReference>